<feature type="domain" description="DUF4185" evidence="3">
    <location>
        <begin position="281"/>
        <end position="427"/>
    </location>
</feature>
<dbReference type="InterPro" id="IPR025442">
    <property type="entry name" value="DUF4185"/>
</dbReference>
<protein>
    <recommendedName>
        <fullName evidence="3">DUF4185 domain-containing protein</fullName>
    </recommendedName>
</protein>
<keyword evidence="5" id="KW-1185">Reference proteome</keyword>
<feature type="region of interest" description="Disordered" evidence="1">
    <location>
        <begin position="1"/>
        <end position="34"/>
    </location>
</feature>
<organism evidence="4 5">
    <name type="scientific">Streptomyces olivaceiscleroticus</name>
    <dbReference type="NCBI Taxonomy" id="68245"/>
    <lineage>
        <taxon>Bacteria</taxon>
        <taxon>Bacillati</taxon>
        <taxon>Actinomycetota</taxon>
        <taxon>Actinomycetes</taxon>
        <taxon>Kitasatosporales</taxon>
        <taxon>Streptomycetaceae</taxon>
        <taxon>Streptomyces</taxon>
    </lineage>
</organism>
<proteinExistence type="predicted"/>
<gene>
    <name evidence="4" type="ORF">GCM10010361_39750</name>
</gene>
<comment type="caution">
    <text evidence="4">The sequence shown here is derived from an EMBL/GenBank/DDBJ whole genome shotgun (WGS) entry which is preliminary data.</text>
</comment>
<keyword evidence="2" id="KW-1133">Transmembrane helix</keyword>
<dbReference type="Proteomes" id="UP001500909">
    <property type="component" value="Unassembled WGS sequence"/>
</dbReference>
<dbReference type="EMBL" id="BAAABY010000029">
    <property type="protein sequence ID" value="GAA0471645.1"/>
    <property type="molecule type" value="Genomic_DNA"/>
</dbReference>
<evidence type="ECO:0000256" key="2">
    <source>
        <dbReference type="SAM" id="Phobius"/>
    </source>
</evidence>
<keyword evidence="2" id="KW-0472">Membrane</keyword>
<evidence type="ECO:0000256" key="1">
    <source>
        <dbReference type="SAM" id="MobiDB-lite"/>
    </source>
</evidence>
<keyword evidence="2" id="KW-0812">Transmembrane</keyword>
<evidence type="ECO:0000313" key="5">
    <source>
        <dbReference type="Proteomes" id="UP001500909"/>
    </source>
</evidence>
<feature type="transmembrane region" description="Helical" evidence="2">
    <location>
        <begin position="42"/>
        <end position="65"/>
    </location>
</feature>
<sequence>MPPGATERPTGGGHRHALTGAGGPARHDRGMRRPVGRVSRRTAVLAGLLAAAVVAAIVGAVLVTVPTGGRAAPCTARKIASWTPDPRLTHAFARYGDDNSRTDDWTGGDGTHSVRLPDGRTLWLFSDTFLDRIQPPPNPKGQPHSWRAKAAGSGPPGLIRNSVIVSGRSGRPYDTLIRRTPAGPAGYFPDPPRSQGAAGAWRWPVAARVEPRAPGAPGSSVHVLRVLLWNRAPGKGPWLFGEPRTTEVATLSLPGLRLEHVTTVGDRTPAADPAARVLYGTAAVPRGRHTYVFGGDAPTDRPAASAYLARVPTGRLADPRAWRYWDGHGWRTDPERAAPVLRSGGRRGVGSAFTVVRDGGTWVLFTMAAAGGGGRGLATVTSYWSCSARGPWHGPNGAITPPRPPDPAGSAERTAVYNPQVHPEFTDRHGLLLSYDVNTLGPPGTAATGAVNDDVSLYRPRFLRVRLTAG</sequence>
<reference evidence="4 5" key="1">
    <citation type="journal article" date="2019" name="Int. J. Syst. Evol. Microbiol.">
        <title>The Global Catalogue of Microorganisms (GCM) 10K type strain sequencing project: providing services to taxonomists for standard genome sequencing and annotation.</title>
        <authorList>
            <consortium name="The Broad Institute Genomics Platform"/>
            <consortium name="The Broad Institute Genome Sequencing Center for Infectious Disease"/>
            <person name="Wu L."/>
            <person name="Ma J."/>
        </authorList>
    </citation>
    <scope>NUCLEOTIDE SEQUENCE [LARGE SCALE GENOMIC DNA]</scope>
    <source>
        <strain evidence="4 5">JCM 4805</strain>
    </source>
</reference>
<feature type="region of interest" description="Disordered" evidence="1">
    <location>
        <begin position="134"/>
        <end position="158"/>
    </location>
</feature>
<evidence type="ECO:0000313" key="4">
    <source>
        <dbReference type="EMBL" id="GAA0471645.1"/>
    </source>
</evidence>
<evidence type="ECO:0000259" key="3">
    <source>
        <dbReference type="Pfam" id="PF13810"/>
    </source>
</evidence>
<dbReference type="Pfam" id="PF13810">
    <property type="entry name" value="DUF4185"/>
    <property type="match status" value="1"/>
</dbReference>
<name>A0ABN1AAG6_9ACTN</name>
<accession>A0ABN1AAG6</accession>